<evidence type="ECO:0000313" key="7">
    <source>
        <dbReference type="EMBL" id="GGO80096.1"/>
    </source>
</evidence>
<dbReference type="GO" id="GO:0016853">
    <property type="term" value="F:isomerase activity"/>
    <property type="evidence" value="ECO:0007669"/>
    <property type="project" value="UniProtKB-KW"/>
</dbReference>
<sequence>MLPPPARVFVAGHRGLVGSAVARRLAARGYEVLTRTRAELDLRDAASTAAYLREARPDAVVLAAAKVGGIMANSTRPVEFLEDNLLIQLGVVSGAHAAGVRRLLFLGSSCIYPKFAPQPITEDALLTGPLEPTNEAYAIAKIAGIVQIQSYRKQFGASYIAAMPTNLYGPGDNFDLETSHVLPALIRRFHEARQEERAEVELWGTGTPRREFLHVDDLAAACETLLRRYDGDDVVNVGCGEDLTIRELAETVAEAVGYEGKLVWDRSRPDGTPRKLLDIGRMRALGWAPRIPLAEGIAATYRSWQSAPAHA</sequence>
<dbReference type="HAMAP" id="MF_00956">
    <property type="entry name" value="GDP_fucose_synth"/>
    <property type="match status" value="1"/>
</dbReference>
<feature type="site" description="Important for catalytic activity" evidence="5">
    <location>
        <position position="108"/>
    </location>
</feature>
<dbReference type="Pfam" id="PF01370">
    <property type="entry name" value="Epimerase"/>
    <property type="match status" value="1"/>
</dbReference>
<feature type="active site" description="Proton donor/acceptor" evidence="5">
    <location>
        <position position="137"/>
    </location>
</feature>
<feature type="site" description="Important for catalytic activity" evidence="5">
    <location>
        <position position="110"/>
    </location>
</feature>
<feature type="domain" description="NAD-dependent epimerase/dehydratase" evidence="6">
    <location>
        <begin position="8"/>
        <end position="238"/>
    </location>
</feature>
<dbReference type="EC" id="1.1.1.271" evidence="5"/>
<evidence type="ECO:0000313" key="8">
    <source>
        <dbReference type="Proteomes" id="UP000641932"/>
    </source>
</evidence>
<dbReference type="EMBL" id="BMMS01000001">
    <property type="protein sequence ID" value="GGO80096.1"/>
    <property type="molecule type" value="Genomic_DNA"/>
</dbReference>
<protein>
    <recommendedName>
        <fullName evidence="5">GDP-L-fucose synthase</fullName>
        <ecNumber evidence="5">1.1.1.271</ecNumber>
    </recommendedName>
    <alternativeName>
        <fullName evidence="5">GDP-4-keto-6-deoxy-D-mannose-3,5-epimerase-4-reductase</fullName>
    </alternativeName>
</protein>
<feature type="binding site" evidence="5">
    <location>
        <position position="203"/>
    </location>
    <ligand>
        <name>substrate</name>
    </ligand>
</feature>
<dbReference type="GO" id="GO:0070401">
    <property type="term" value="F:NADP+ binding"/>
    <property type="evidence" value="ECO:0007669"/>
    <property type="project" value="UniProtKB-UniRule"/>
</dbReference>
<evidence type="ECO:0000256" key="5">
    <source>
        <dbReference type="HAMAP-Rule" id="MF_00956"/>
    </source>
</evidence>
<evidence type="ECO:0000256" key="4">
    <source>
        <dbReference type="ARBA" id="ARBA00023235"/>
    </source>
</evidence>
<dbReference type="GO" id="GO:0042351">
    <property type="term" value="P:'de novo' GDP-L-fucose biosynthetic process"/>
    <property type="evidence" value="ECO:0007669"/>
    <property type="project" value="UniProtKB-UniRule"/>
</dbReference>
<accession>A0A918DR04</accession>
<feature type="binding site" evidence="5">
    <location>
        <position position="270"/>
    </location>
    <ligand>
        <name>substrate</name>
    </ligand>
</feature>
<feature type="binding site" evidence="5">
    <location>
        <position position="180"/>
    </location>
    <ligand>
        <name>NADP(+)</name>
        <dbReference type="ChEBI" id="CHEBI:58349"/>
    </ligand>
</feature>
<reference evidence="7" key="1">
    <citation type="journal article" date="2014" name="Int. J. Syst. Evol. Microbiol.">
        <title>Complete genome sequence of Corynebacterium casei LMG S-19264T (=DSM 44701T), isolated from a smear-ripened cheese.</title>
        <authorList>
            <consortium name="US DOE Joint Genome Institute (JGI-PGF)"/>
            <person name="Walter F."/>
            <person name="Albersmeier A."/>
            <person name="Kalinowski J."/>
            <person name="Ruckert C."/>
        </authorList>
    </citation>
    <scope>NUCLEOTIDE SEQUENCE</scope>
    <source>
        <strain evidence="7">CGMCC 4.7201</strain>
    </source>
</reference>
<dbReference type="CDD" id="cd05239">
    <property type="entry name" value="GDP_FS_SDR_e"/>
    <property type="match status" value="1"/>
</dbReference>
<feature type="binding site" evidence="5">
    <location>
        <begin position="106"/>
        <end position="109"/>
    </location>
    <ligand>
        <name>NADP(+)</name>
        <dbReference type="ChEBI" id="CHEBI:58349"/>
    </ligand>
</feature>
<reference evidence="7" key="2">
    <citation type="submission" date="2020-09" db="EMBL/GenBank/DDBJ databases">
        <authorList>
            <person name="Sun Q."/>
            <person name="Zhou Y."/>
        </authorList>
    </citation>
    <scope>NUCLEOTIDE SEQUENCE</scope>
    <source>
        <strain evidence="7">CGMCC 4.7201</strain>
    </source>
</reference>
<dbReference type="Gene3D" id="3.40.50.720">
    <property type="entry name" value="NAD(P)-binding Rossmann-like Domain"/>
    <property type="match status" value="1"/>
</dbReference>
<name>A0A918DR04_9ACTN</name>
<comment type="function">
    <text evidence="5">Catalyzes the two-step NADP-dependent conversion of GDP-4-dehydro-6-deoxy-D-mannose to GDP-fucose, involving an epimerase and a reductase reaction.</text>
</comment>
<dbReference type="InterPro" id="IPR036291">
    <property type="entry name" value="NAD(P)-bd_dom_sf"/>
</dbReference>
<feature type="binding site" evidence="5">
    <location>
        <begin position="12"/>
        <end position="18"/>
    </location>
    <ligand>
        <name>NADP(+)</name>
        <dbReference type="ChEBI" id="CHEBI:58349"/>
    </ligand>
</feature>
<keyword evidence="8" id="KW-1185">Reference proteome</keyword>
<dbReference type="PANTHER" id="PTHR43238">
    <property type="entry name" value="GDP-L-FUCOSE SYNTHASE"/>
    <property type="match status" value="1"/>
</dbReference>
<dbReference type="InterPro" id="IPR001509">
    <property type="entry name" value="Epimerase_deHydtase"/>
</dbReference>
<evidence type="ECO:0000256" key="1">
    <source>
        <dbReference type="ARBA" id="ARBA00005959"/>
    </source>
</evidence>
<organism evidence="7 8">
    <name type="scientific">Wenjunlia tyrosinilytica</name>
    <dbReference type="NCBI Taxonomy" id="1544741"/>
    <lineage>
        <taxon>Bacteria</taxon>
        <taxon>Bacillati</taxon>
        <taxon>Actinomycetota</taxon>
        <taxon>Actinomycetes</taxon>
        <taxon>Kitasatosporales</taxon>
        <taxon>Streptomycetaceae</taxon>
        <taxon>Wenjunlia</taxon>
    </lineage>
</organism>
<dbReference type="Proteomes" id="UP000641932">
    <property type="component" value="Unassembled WGS sequence"/>
</dbReference>
<feature type="binding site" evidence="5">
    <location>
        <position position="188"/>
    </location>
    <ligand>
        <name>substrate</name>
    </ligand>
</feature>
<proteinExistence type="inferred from homology"/>
<feature type="binding site" evidence="5">
    <location>
        <begin position="164"/>
        <end position="167"/>
    </location>
    <ligand>
        <name>NADP(+)</name>
        <dbReference type="ChEBI" id="CHEBI:58349"/>
    </ligand>
</feature>
<comment type="similarity">
    <text evidence="1 5">Belongs to the NAD(P)-dependent epimerase/dehydratase family. Fucose synthase subfamily.</text>
</comment>
<comment type="pathway">
    <text evidence="5">Nucleotide-sugar biosynthesis; GDP-L-fucose biosynthesis via de novo pathway; GDP-L-fucose from GDP-alpha-D-mannose: step 2/2.</text>
</comment>
<gene>
    <name evidence="7" type="primary">wcaG</name>
    <name evidence="5" type="synonym">fcl</name>
    <name evidence="7" type="ORF">GCM10012280_01150</name>
</gene>
<evidence type="ECO:0000259" key="6">
    <source>
        <dbReference type="Pfam" id="PF01370"/>
    </source>
</evidence>
<keyword evidence="5" id="KW-0511">Multifunctional enzyme</keyword>
<dbReference type="Gene3D" id="3.90.25.10">
    <property type="entry name" value="UDP-galactose 4-epimerase, domain 1"/>
    <property type="match status" value="1"/>
</dbReference>
<keyword evidence="4 5" id="KW-0413">Isomerase</keyword>
<dbReference type="SUPFAM" id="SSF51735">
    <property type="entry name" value="NAD(P)-binding Rossmann-fold domains"/>
    <property type="match status" value="1"/>
</dbReference>
<feature type="binding site" evidence="5">
    <location>
        <position position="141"/>
    </location>
    <ligand>
        <name>NADP(+)</name>
        <dbReference type="ChEBI" id="CHEBI:58349"/>
    </ligand>
</feature>
<feature type="binding site" evidence="5">
    <location>
        <position position="210"/>
    </location>
    <ligand>
        <name>substrate</name>
    </ligand>
</feature>
<comment type="catalytic activity">
    <reaction evidence="5">
        <text>GDP-beta-L-fucose + NADP(+) = GDP-4-dehydro-alpha-D-rhamnose + NADPH + H(+)</text>
        <dbReference type="Rhea" id="RHEA:18885"/>
        <dbReference type="ChEBI" id="CHEBI:15378"/>
        <dbReference type="ChEBI" id="CHEBI:57273"/>
        <dbReference type="ChEBI" id="CHEBI:57783"/>
        <dbReference type="ChEBI" id="CHEBI:57964"/>
        <dbReference type="ChEBI" id="CHEBI:58349"/>
        <dbReference type="EC" id="1.1.1.271"/>
    </reaction>
</comment>
<dbReference type="PANTHER" id="PTHR43238:SF1">
    <property type="entry name" value="GDP-L-FUCOSE SYNTHASE"/>
    <property type="match status" value="1"/>
</dbReference>
<evidence type="ECO:0000256" key="3">
    <source>
        <dbReference type="ARBA" id="ARBA00023002"/>
    </source>
</evidence>
<dbReference type="GO" id="GO:0050577">
    <property type="term" value="F:GDP-L-fucose synthase activity"/>
    <property type="evidence" value="ECO:0007669"/>
    <property type="project" value="UniProtKB-UniRule"/>
</dbReference>
<keyword evidence="3 5" id="KW-0560">Oxidoreductase</keyword>
<evidence type="ECO:0000256" key="2">
    <source>
        <dbReference type="ARBA" id="ARBA00022857"/>
    </source>
</evidence>
<dbReference type="AlphaFoldDB" id="A0A918DR04"/>
<comment type="caution">
    <text evidence="7">The sequence shown here is derived from an EMBL/GenBank/DDBJ whole genome shotgun (WGS) entry which is preliminary data.</text>
</comment>
<keyword evidence="2 5" id="KW-0521">NADP</keyword>
<dbReference type="InterPro" id="IPR028614">
    <property type="entry name" value="GDP_fucose/colitose_synth"/>
</dbReference>